<accession>A0A0F9IQR9</accession>
<dbReference type="HAMAP" id="MF_01201">
    <property type="entry name" value="Ala_racemase"/>
    <property type="match status" value="1"/>
</dbReference>
<proteinExistence type="inferred from homology"/>
<evidence type="ECO:0000256" key="1">
    <source>
        <dbReference type="ARBA" id="ARBA00001933"/>
    </source>
</evidence>
<dbReference type="SUPFAM" id="SSF51419">
    <property type="entry name" value="PLP-binding barrel"/>
    <property type="match status" value="1"/>
</dbReference>
<dbReference type="EMBL" id="LAZR01011822">
    <property type="protein sequence ID" value="KKM58395.1"/>
    <property type="molecule type" value="Genomic_DNA"/>
</dbReference>
<dbReference type="PANTHER" id="PTHR30511:SF0">
    <property type="entry name" value="ALANINE RACEMASE, CATABOLIC-RELATED"/>
    <property type="match status" value="1"/>
</dbReference>
<dbReference type="InterPro" id="IPR011079">
    <property type="entry name" value="Ala_racemase_C"/>
</dbReference>
<dbReference type="Pfam" id="PF00842">
    <property type="entry name" value="Ala_racemase_C"/>
    <property type="match status" value="1"/>
</dbReference>
<dbReference type="GO" id="GO:0005829">
    <property type="term" value="C:cytosol"/>
    <property type="evidence" value="ECO:0007669"/>
    <property type="project" value="TreeGrafter"/>
</dbReference>
<dbReference type="NCBIfam" id="TIGR00492">
    <property type="entry name" value="alr"/>
    <property type="match status" value="1"/>
</dbReference>
<organism evidence="5">
    <name type="scientific">marine sediment metagenome</name>
    <dbReference type="NCBI Taxonomy" id="412755"/>
    <lineage>
        <taxon>unclassified sequences</taxon>
        <taxon>metagenomes</taxon>
        <taxon>ecological metagenomes</taxon>
    </lineage>
</organism>
<name>A0A0F9IQR9_9ZZZZ</name>
<keyword evidence="3" id="KW-0413">Isomerase</keyword>
<keyword evidence="2" id="KW-0663">Pyridoxal phosphate</keyword>
<dbReference type="FunFam" id="3.20.20.10:FF:000002">
    <property type="entry name" value="Alanine racemase"/>
    <property type="match status" value="1"/>
</dbReference>
<sequence>MHKVKWIEIDLDAVRHNFRSIRKKVGNGIKILAIVKADAYGHGAVEVSKTLLKNGVDMLGIADPEEGIELRENNINVPILLLNAILPEQIEEVLKHSLGLTVCNLNAARKISEIAKRSHSSIKVHVEIDTGMGGTGVHPDEALSLIKSLSLIENLTIEGIFTHFHSCDEKDKSSAHEQTKIFKKTLKQLEGEKIHIPLIHAANSAAILDMPDSYFNMVRPGLILYGLFPSNHVSKGIGLKPVMSFKTRIINLKHLDSGSTVSYGRTFKASRPATVATIPVGYKDGFSRHLSNLGKVLINGKHTSIIGRVCMDRCFIDVTSVPNVNIGNEVVLYGKQKNETILIESSAKLIDTIPYEIVCNIGRKVPKIYK</sequence>
<dbReference type="SUPFAM" id="SSF50621">
    <property type="entry name" value="Alanine racemase C-terminal domain-like"/>
    <property type="match status" value="1"/>
</dbReference>
<comment type="cofactor">
    <cofactor evidence="1">
        <name>pyridoxal 5'-phosphate</name>
        <dbReference type="ChEBI" id="CHEBI:597326"/>
    </cofactor>
</comment>
<dbReference type="InterPro" id="IPR029066">
    <property type="entry name" value="PLP-binding_barrel"/>
</dbReference>
<dbReference type="InterPro" id="IPR009006">
    <property type="entry name" value="Ala_racemase/Decarboxylase_C"/>
</dbReference>
<evidence type="ECO:0000313" key="5">
    <source>
        <dbReference type="EMBL" id="KKM58395.1"/>
    </source>
</evidence>
<dbReference type="PANTHER" id="PTHR30511">
    <property type="entry name" value="ALANINE RACEMASE"/>
    <property type="match status" value="1"/>
</dbReference>
<dbReference type="InterPro" id="IPR001608">
    <property type="entry name" value="Ala_racemase_N"/>
</dbReference>
<comment type="caution">
    <text evidence="5">The sequence shown here is derived from an EMBL/GenBank/DDBJ whole genome shotgun (WGS) entry which is preliminary data.</text>
</comment>
<dbReference type="CDD" id="cd00430">
    <property type="entry name" value="PLPDE_III_AR"/>
    <property type="match status" value="1"/>
</dbReference>
<dbReference type="Gene3D" id="2.40.37.10">
    <property type="entry name" value="Lyase, Ornithine Decarboxylase, Chain A, domain 1"/>
    <property type="match status" value="1"/>
</dbReference>
<reference evidence="5" key="1">
    <citation type="journal article" date="2015" name="Nature">
        <title>Complex archaea that bridge the gap between prokaryotes and eukaryotes.</title>
        <authorList>
            <person name="Spang A."/>
            <person name="Saw J.H."/>
            <person name="Jorgensen S.L."/>
            <person name="Zaremba-Niedzwiedzka K."/>
            <person name="Martijn J."/>
            <person name="Lind A.E."/>
            <person name="van Eijk R."/>
            <person name="Schleper C."/>
            <person name="Guy L."/>
            <person name="Ettema T.J."/>
        </authorList>
    </citation>
    <scope>NUCLEOTIDE SEQUENCE</scope>
</reference>
<dbReference type="GO" id="GO:0008784">
    <property type="term" value="F:alanine racemase activity"/>
    <property type="evidence" value="ECO:0007669"/>
    <property type="project" value="InterPro"/>
</dbReference>
<protein>
    <recommendedName>
        <fullName evidence="4">Alanine racemase C-terminal domain-containing protein</fullName>
    </recommendedName>
</protein>
<dbReference type="AlphaFoldDB" id="A0A0F9IQR9"/>
<dbReference type="InterPro" id="IPR020622">
    <property type="entry name" value="Ala_racemase_pyridoxalP-BS"/>
</dbReference>
<dbReference type="GO" id="GO:0030632">
    <property type="term" value="P:D-alanine biosynthetic process"/>
    <property type="evidence" value="ECO:0007669"/>
    <property type="project" value="TreeGrafter"/>
</dbReference>
<dbReference type="PRINTS" id="PR00992">
    <property type="entry name" value="ALARACEMASE"/>
</dbReference>
<gene>
    <name evidence="5" type="ORF">LCGC14_1549400</name>
</gene>
<dbReference type="Pfam" id="PF01168">
    <property type="entry name" value="Ala_racemase_N"/>
    <property type="match status" value="1"/>
</dbReference>
<dbReference type="PROSITE" id="PS00395">
    <property type="entry name" value="ALANINE_RACEMASE"/>
    <property type="match status" value="1"/>
</dbReference>
<dbReference type="Gene3D" id="3.20.20.10">
    <property type="entry name" value="Alanine racemase"/>
    <property type="match status" value="1"/>
</dbReference>
<evidence type="ECO:0000256" key="3">
    <source>
        <dbReference type="ARBA" id="ARBA00023235"/>
    </source>
</evidence>
<evidence type="ECO:0000256" key="2">
    <source>
        <dbReference type="ARBA" id="ARBA00022898"/>
    </source>
</evidence>
<dbReference type="SMART" id="SM01005">
    <property type="entry name" value="Ala_racemase_C"/>
    <property type="match status" value="1"/>
</dbReference>
<dbReference type="GO" id="GO:0030170">
    <property type="term" value="F:pyridoxal phosphate binding"/>
    <property type="evidence" value="ECO:0007669"/>
    <property type="project" value="TreeGrafter"/>
</dbReference>
<dbReference type="GO" id="GO:0009252">
    <property type="term" value="P:peptidoglycan biosynthetic process"/>
    <property type="evidence" value="ECO:0007669"/>
    <property type="project" value="TreeGrafter"/>
</dbReference>
<dbReference type="InterPro" id="IPR000821">
    <property type="entry name" value="Ala_racemase"/>
</dbReference>
<feature type="domain" description="Alanine racemase C-terminal" evidence="4">
    <location>
        <begin position="242"/>
        <end position="370"/>
    </location>
</feature>
<evidence type="ECO:0000259" key="4">
    <source>
        <dbReference type="SMART" id="SM01005"/>
    </source>
</evidence>